<dbReference type="InParanoid" id="E0CTH2"/>
<accession>E0CTH2</accession>
<keyword evidence="2" id="KW-1185">Reference proteome</keyword>
<dbReference type="EMBL" id="FN595235">
    <property type="protein sequence ID" value="CBI21887.3"/>
    <property type="molecule type" value="Genomic_DNA"/>
</dbReference>
<dbReference type="Proteomes" id="UP000009183">
    <property type="component" value="Chromosome 12"/>
</dbReference>
<dbReference type="AlphaFoldDB" id="E0CTH2"/>
<evidence type="ECO:0000313" key="2">
    <source>
        <dbReference type="Proteomes" id="UP000009183"/>
    </source>
</evidence>
<dbReference type="PaxDb" id="29760-VIT_12s0028g03250.t01"/>
<dbReference type="HOGENOM" id="CLU_3378025_0_0_1"/>
<evidence type="ECO:0000313" key="1">
    <source>
        <dbReference type="EMBL" id="CBI21887.3"/>
    </source>
</evidence>
<gene>
    <name evidence="1" type="ordered locus">VIT_12s0028g03250</name>
</gene>
<sequence length="34" mass="3776">MVRISVEERIFCGKGDGVEWSRTSHAGRVLSLSL</sequence>
<reference evidence="2" key="1">
    <citation type="journal article" date="2007" name="Nature">
        <title>The grapevine genome sequence suggests ancestral hexaploidization in major angiosperm phyla.</title>
        <authorList>
            <consortium name="The French-Italian Public Consortium for Grapevine Genome Characterization."/>
            <person name="Jaillon O."/>
            <person name="Aury J.-M."/>
            <person name="Noel B."/>
            <person name="Policriti A."/>
            <person name="Clepet C."/>
            <person name="Casagrande A."/>
            <person name="Choisne N."/>
            <person name="Aubourg S."/>
            <person name="Vitulo N."/>
            <person name="Jubin C."/>
            <person name="Vezzi A."/>
            <person name="Legeai F."/>
            <person name="Hugueney P."/>
            <person name="Dasilva C."/>
            <person name="Horner D."/>
            <person name="Mica E."/>
            <person name="Jublot D."/>
            <person name="Poulain J."/>
            <person name="Bruyere C."/>
            <person name="Billault A."/>
            <person name="Segurens B."/>
            <person name="Gouyvenoux M."/>
            <person name="Ugarte E."/>
            <person name="Cattonaro F."/>
            <person name="Anthouard V."/>
            <person name="Vico V."/>
            <person name="Del Fabbro C."/>
            <person name="Alaux M."/>
            <person name="Di Gaspero G."/>
            <person name="Dumas V."/>
            <person name="Felice N."/>
            <person name="Paillard S."/>
            <person name="Juman I."/>
            <person name="Moroldo M."/>
            <person name="Scalabrin S."/>
            <person name="Canaguier A."/>
            <person name="Le Clainche I."/>
            <person name="Malacrida G."/>
            <person name="Durand E."/>
            <person name="Pesole G."/>
            <person name="Laucou V."/>
            <person name="Chatelet P."/>
            <person name="Merdinoglu D."/>
            <person name="Delledonne M."/>
            <person name="Pezzotti M."/>
            <person name="Lecharny A."/>
            <person name="Scarpelli C."/>
            <person name="Artiguenave F."/>
            <person name="Pe M.E."/>
            <person name="Valle G."/>
            <person name="Morgante M."/>
            <person name="Caboche M."/>
            <person name="Adam-Blondon A.-F."/>
            <person name="Weissenbach J."/>
            <person name="Quetier F."/>
            <person name="Wincker P."/>
        </authorList>
    </citation>
    <scope>NUCLEOTIDE SEQUENCE [LARGE SCALE GENOMIC DNA]</scope>
    <source>
        <strain evidence="2">cv. Pinot noir / PN40024</strain>
    </source>
</reference>
<name>E0CTH2_VITVI</name>
<organism evidence="1 2">
    <name type="scientific">Vitis vinifera</name>
    <name type="common">Grape</name>
    <dbReference type="NCBI Taxonomy" id="29760"/>
    <lineage>
        <taxon>Eukaryota</taxon>
        <taxon>Viridiplantae</taxon>
        <taxon>Streptophyta</taxon>
        <taxon>Embryophyta</taxon>
        <taxon>Tracheophyta</taxon>
        <taxon>Spermatophyta</taxon>
        <taxon>Magnoliopsida</taxon>
        <taxon>eudicotyledons</taxon>
        <taxon>Gunneridae</taxon>
        <taxon>Pentapetalae</taxon>
        <taxon>rosids</taxon>
        <taxon>Vitales</taxon>
        <taxon>Vitaceae</taxon>
        <taxon>Viteae</taxon>
        <taxon>Vitis</taxon>
    </lineage>
</organism>
<proteinExistence type="predicted"/>
<protein>
    <submittedName>
        <fullName evidence="1">Uncharacterized protein</fullName>
    </submittedName>
</protein>